<dbReference type="InterPro" id="IPR011659">
    <property type="entry name" value="WD40"/>
</dbReference>
<dbReference type="PANTHER" id="PTHR42776">
    <property type="entry name" value="SERINE PEPTIDASE S9 FAMILY MEMBER"/>
    <property type="match status" value="1"/>
</dbReference>
<dbReference type="InterPro" id="IPR029058">
    <property type="entry name" value="AB_hydrolase_fold"/>
</dbReference>
<dbReference type="Pfam" id="PF00144">
    <property type="entry name" value="Beta-lactamase"/>
    <property type="match status" value="1"/>
</dbReference>
<dbReference type="SUPFAM" id="SSF56601">
    <property type="entry name" value="beta-lactamase/transpeptidase-like"/>
    <property type="match status" value="1"/>
</dbReference>
<dbReference type="Gene3D" id="3.40.50.1820">
    <property type="entry name" value="alpha/beta hydrolase"/>
    <property type="match status" value="1"/>
</dbReference>
<dbReference type="InterPro" id="IPR001466">
    <property type="entry name" value="Beta-lactam-related"/>
</dbReference>
<dbReference type="PANTHER" id="PTHR42776:SF27">
    <property type="entry name" value="DIPEPTIDYL PEPTIDASE FAMILY MEMBER 6"/>
    <property type="match status" value="1"/>
</dbReference>
<dbReference type="EMBL" id="SMKA01000076">
    <property type="protein sequence ID" value="TDC28460.1"/>
    <property type="molecule type" value="Genomic_DNA"/>
</dbReference>
<keyword evidence="2" id="KW-0720">Serine protease</keyword>
<dbReference type="SUPFAM" id="SSF53474">
    <property type="entry name" value="alpha/beta-Hydrolases"/>
    <property type="match status" value="1"/>
</dbReference>
<protein>
    <submittedName>
        <fullName evidence="5">Serine hydrolase</fullName>
    </submittedName>
</protein>
<proteinExistence type="predicted"/>
<keyword evidence="6" id="KW-1185">Reference proteome</keyword>
<feature type="domain" description="Peptidase S9 prolyl oligopeptidase catalytic" evidence="4">
    <location>
        <begin position="443"/>
        <end position="639"/>
    </location>
</feature>
<dbReference type="AlphaFoldDB" id="A0A4R4Q0Q2"/>
<name>A0A4R4Q0Q2_9ACTN</name>
<dbReference type="Pfam" id="PF07676">
    <property type="entry name" value="PD40"/>
    <property type="match status" value="4"/>
</dbReference>
<dbReference type="InterPro" id="IPR011042">
    <property type="entry name" value="6-blade_b-propeller_TolB-like"/>
</dbReference>
<evidence type="ECO:0000313" key="6">
    <source>
        <dbReference type="Proteomes" id="UP000295075"/>
    </source>
</evidence>
<comment type="caution">
    <text evidence="5">The sequence shown here is derived from an EMBL/GenBank/DDBJ whole genome shotgun (WGS) entry which is preliminary data.</text>
</comment>
<gene>
    <name evidence="5" type="ORF">E1261_18305</name>
</gene>
<dbReference type="SUPFAM" id="SSF82171">
    <property type="entry name" value="DPP6 N-terminal domain-like"/>
    <property type="match status" value="1"/>
</dbReference>
<evidence type="ECO:0000256" key="2">
    <source>
        <dbReference type="ARBA" id="ARBA00022825"/>
    </source>
</evidence>
<accession>A0A4R4Q0Q2</accession>
<dbReference type="GO" id="GO:0004252">
    <property type="term" value="F:serine-type endopeptidase activity"/>
    <property type="evidence" value="ECO:0007669"/>
    <property type="project" value="TreeGrafter"/>
</dbReference>
<dbReference type="Pfam" id="PF00326">
    <property type="entry name" value="Peptidase_S9"/>
    <property type="match status" value="1"/>
</dbReference>
<dbReference type="Gene3D" id="3.40.710.10">
    <property type="entry name" value="DD-peptidase/beta-lactamase superfamily"/>
    <property type="match status" value="1"/>
</dbReference>
<evidence type="ECO:0000313" key="5">
    <source>
        <dbReference type="EMBL" id="TDC28460.1"/>
    </source>
</evidence>
<dbReference type="RefSeq" id="WP_132408090.1">
    <property type="nucleotide sequence ID" value="NZ_SMKA01000076.1"/>
</dbReference>
<evidence type="ECO:0000259" key="3">
    <source>
        <dbReference type="Pfam" id="PF00144"/>
    </source>
</evidence>
<dbReference type="Gene3D" id="2.120.10.30">
    <property type="entry name" value="TolB, C-terminal domain"/>
    <property type="match status" value="2"/>
</dbReference>
<dbReference type="GO" id="GO:0006508">
    <property type="term" value="P:proteolysis"/>
    <property type="evidence" value="ECO:0007669"/>
    <property type="project" value="InterPro"/>
</dbReference>
<dbReference type="InterPro" id="IPR012338">
    <property type="entry name" value="Beta-lactam/transpept-like"/>
</dbReference>
<evidence type="ECO:0000256" key="1">
    <source>
        <dbReference type="ARBA" id="ARBA00022801"/>
    </source>
</evidence>
<dbReference type="Proteomes" id="UP000295075">
    <property type="component" value="Unassembled WGS sequence"/>
</dbReference>
<keyword evidence="2" id="KW-0645">Protease</keyword>
<dbReference type="OrthoDB" id="3325701at2"/>
<feature type="domain" description="Beta-lactamase-related" evidence="3">
    <location>
        <begin position="655"/>
        <end position="980"/>
    </location>
</feature>
<dbReference type="InterPro" id="IPR001375">
    <property type="entry name" value="Peptidase_S9_cat"/>
</dbReference>
<sequence>MTRRLRIDDLAELAVPEEPALSPDGSQIAYVLRTTDLKADRDLRNLWRVPAAGGEPRQLTRSDGDRSPVWSPDGSKLAFLRAKDGPAQLWVLPSDGGEPEQLTTLPLGAGAPKWSPDGTRVAFSAPVDTAPAEGGSDDAPIVTDRLDYQSDGAGWLKTVRKHIHVLEVASKQVRQATEGDWHAGDPAWSPDGTKLAFGAATAADADLTAKAPAYVLDASDAKATPHLVGLADGQVAASGWTADGESLLLVGNLHGPVGHSRLLRLDLASGAVTELAESFDRNVMVGGPAYPGGHPVLTDEGNTVLFCARDRGCTHLYAVPVAGGSPARVLGEAGHNISGLSVAGGIATTMLTTETSYGEVVAIDLETGASSTRTSYGEKLKDVEHFRRVEREFTISDGTVVAAWLIRDPAATGAQPLLLDIHGGPHGAWSAGADEVHGYHQELVARGWSVLLVNPRGSDGYGEDFFTGVVGGWGTSDSKDFLEPIDQLVAEGIADPERLAVAGYSYGGFMTCYLTSRDNRFAAAVTGGVISDLTSMTGTSDVAHYLAAFELAGNDLQAMSPMTQIDQVQTPTLIIHGDADRRCPLGQAQQWHTALRERGVPAQLVLYPGADHLFIVQGKPSHRLDFNRRVLEWVEQYAGSAAGPRRPRIDAAHWQRRLTTLAAKHGVTGATLGILRGDELVQAATGVLNVKTGVEVTSDSLFQIGSITKVWTTTLVMQLVEEGLLDLDAPVVAVLPELQLSDPDVTKQVTMRHLLTHTSGIDGDVFEDTGRGDDCLEKYVELLANVSQNHPLGATWSYCNSGFSLAGRVIEKLTGKTWDQVLRERIIEPLELEHTVTLPEEALMHRTAVGHVKPDQLAPVWSFQRSAGPAGLISSTVADVLAFAKLHLNGGLAANGKRVLPEAAAAEMAVKQADVPDRSIVDSWGLGWMRFDWDGQQVIGHDGGTIGQVAILRILPAEGLAVTLLTNGGGAGDLYDELFREIFDDLADVTMPALVAPPDTPPIVDVERHTGRYERAGTTLEVLIRDGEAVLRSTVTGPLAALVPEVTQERTLVAVDESGDLFAIRPDGVLAWSAVTFYSLPTGEKYVHVGSRATPKVA</sequence>
<keyword evidence="1 5" id="KW-0378">Hydrolase</keyword>
<organism evidence="5 6">
    <name type="scientific">Kribbella albertanoniae</name>
    <dbReference type="NCBI Taxonomy" id="1266829"/>
    <lineage>
        <taxon>Bacteria</taxon>
        <taxon>Bacillati</taxon>
        <taxon>Actinomycetota</taxon>
        <taxon>Actinomycetes</taxon>
        <taxon>Propionibacteriales</taxon>
        <taxon>Kribbellaceae</taxon>
        <taxon>Kribbella</taxon>
    </lineage>
</organism>
<reference evidence="5 6" key="1">
    <citation type="submission" date="2019-03" db="EMBL/GenBank/DDBJ databases">
        <title>Draft genome sequences of novel Actinobacteria.</title>
        <authorList>
            <person name="Sahin N."/>
            <person name="Ay H."/>
            <person name="Saygin H."/>
        </authorList>
    </citation>
    <scope>NUCLEOTIDE SEQUENCE [LARGE SCALE GENOMIC DNA]</scope>
    <source>
        <strain evidence="5 6">JCM 30547</strain>
    </source>
</reference>
<evidence type="ECO:0000259" key="4">
    <source>
        <dbReference type="Pfam" id="PF00326"/>
    </source>
</evidence>